<keyword evidence="2" id="KW-0812">Transmembrane</keyword>
<feature type="transmembrane region" description="Helical" evidence="2">
    <location>
        <begin position="64"/>
        <end position="81"/>
    </location>
</feature>
<name>A0A1U8BIJ3_NELNU</name>
<dbReference type="PANTHER" id="PTHR35297:SF2">
    <property type="entry name" value="PROTEIN, PUTATIVE-RELATED"/>
    <property type="match status" value="1"/>
</dbReference>
<sequence length="197" mass="22468">MQRSSLGSPGSKLHGHGGEKEEKVDGEERRKKEGCGVDRCGVADEDENKEEKLHRSMSYRSERSIHLIPILIIFCILVLYLCSYDPSQKELAHFNGFRWFSKPTGIIFDGDRRFRAIFRDRERRCIGDTKPSELAGGRKRRSAILASSKSRRFLARIIWLFSKPDSLALTSALLLPLIDSLPPLTRFSRATPMSSWD</sequence>
<proteinExistence type="predicted"/>
<accession>A0A1U8BIJ3</accession>
<keyword evidence="3" id="KW-1185">Reference proteome</keyword>
<evidence type="ECO:0000313" key="3">
    <source>
        <dbReference type="Proteomes" id="UP000189703"/>
    </source>
</evidence>
<dbReference type="AlphaFoldDB" id="A0A1U8BIJ3"/>
<feature type="compositionally biased region" description="Basic and acidic residues" evidence="1">
    <location>
        <begin position="16"/>
        <end position="36"/>
    </location>
</feature>
<dbReference type="GeneID" id="104611473"/>
<reference evidence="4" key="1">
    <citation type="submission" date="2025-08" db="UniProtKB">
        <authorList>
            <consortium name="RefSeq"/>
        </authorList>
    </citation>
    <scope>IDENTIFICATION</scope>
</reference>
<dbReference type="PANTHER" id="PTHR35297">
    <property type="entry name" value="PROTEIN, PUTATIVE-RELATED"/>
    <property type="match status" value="1"/>
</dbReference>
<evidence type="ECO:0000313" key="4">
    <source>
        <dbReference type="RefSeq" id="XP_010276842.1"/>
    </source>
</evidence>
<evidence type="ECO:0000256" key="1">
    <source>
        <dbReference type="SAM" id="MobiDB-lite"/>
    </source>
</evidence>
<dbReference type="RefSeq" id="XP_010276842.1">
    <property type="nucleotide sequence ID" value="XM_010278540.1"/>
</dbReference>
<gene>
    <name evidence="4" type="primary">LOC104611473</name>
</gene>
<keyword evidence="2" id="KW-1133">Transmembrane helix</keyword>
<evidence type="ECO:0000256" key="2">
    <source>
        <dbReference type="SAM" id="Phobius"/>
    </source>
</evidence>
<dbReference type="OrthoDB" id="783427at2759"/>
<dbReference type="Proteomes" id="UP000189703">
    <property type="component" value="Unplaced"/>
</dbReference>
<organism evidence="3 4">
    <name type="scientific">Nelumbo nucifera</name>
    <name type="common">Sacred lotus</name>
    <dbReference type="NCBI Taxonomy" id="4432"/>
    <lineage>
        <taxon>Eukaryota</taxon>
        <taxon>Viridiplantae</taxon>
        <taxon>Streptophyta</taxon>
        <taxon>Embryophyta</taxon>
        <taxon>Tracheophyta</taxon>
        <taxon>Spermatophyta</taxon>
        <taxon>Magnoliopsida</taxon>
        <taxon>Proteales</taxon>
        <taxon>Nelumbonaceae</taxon>
        <taxon>Nelumbo</taxon>
    </lineage>
</organism>
<keyword evidence="2" id="KW-0472">Membrane</keyword>
<dbReference type="FunCoup" id="A0A1U8BIJ3">
    <property type="interactions" value="379"/>
</dbReference>
<dbReference type="KEGG" id="nnu:104611473"/>
<protein>
    <submittedName>
        <fullName evidence="4">Uncharacterized protein LOC104611473 isoform X1</fullName>
    </submittedName>
</protein>
<feature type="region of interest" description="Disordered" evidence="1">
    <location>
        <begin position="1"/>
        <end position="40"/>
    </location>
</feature>